<accession>A0A318N192</accession>
<name>A0A318N192_9PROT</name>
<keyword evidence="8" id="KW-1185">Reference proteome</keyword>
<evidence type="ECO:0000256" key="1">
    <source>
        <dbReference type="ARBA" id="ARBA00010062"/>
    </source>
</evidence>
<protein>
    <submittedName>
        <fullName evidence="7">Penicillin-binding protein activator</fullName>
    </submittedName>
</protein>
<evidence type="ECO:0000256" key="2">
    <source>
        <dbReference type="ARBA" id="ARBA00022729"/>
    </source>
</evidence>
<dbReference type="PANTHER" id="PTHR30483:SF6">
    <property type="entry name" value="PERIPLASMIC BINDING PROTEIN OF ABC TRANSPORTER FOR NATURAL AMINO ACIDS"/>
    <property type="match status" value="1"/>
</dbReference>
<keyword evidence="3" id="KW-0029">Amino-acid transport</keyword>
<dbReference type="Proteomes" id="UP000247565">
    <property type="component" value="Unassembled WGS sequence"/>
</dbReference>
<dbReference type="AlphaFoldDB" id="A0A318N192"/>
<dbReference type="OrthoDB" id="7210494at2"/>
<feature type="domain" description="Leucine-binding protein" evidence="6">
    <location>
        <begin position="60"/>
        <end position="224"/>
    </location>
</feature>
<dbReference type="PROSITE" id="PS51257">
    <property type="entry name" value="PROKAR_LIPOPROTEIN"/>
    <property type="match status" value="1"/>
</dbReference>
<evidence type="ECO:0000256" key="3">
    <source>
        <dbReference type="ARBA" id="ARBA00022970"/>
    </source>
</evidence>
<dbReference type="EMBL" id="QGLT01000003">
    <property type="protein sequence ID" value="PXZ00310.1"/>
    <property type="molecule type" value="Genomic_DNA"/>
</dbReference>
<dbReference type="InterPro" id="IPR051010">
    <property type="entry name" value="BCAA_transport"/>
</dbReference>
<comment type="caution">
    <text evidence="7">The sequence shown here is derived from an EMBL/GenBank/DDBJ whole genome shotgun (WGS) entry which is preliminary data.</text>
</comment>
<feature type="compositionally biased region" description="Polar residues" evidence="4">
    <location>
        <begin position="241"/>
        <end position="254"/>
    </location>
</feature>
<dbReference type="CDD" id="cd06339">
    <property type="entry name" value="PBP1_YraM_LppC_lipoprotein-like"/>
    <property type="match status" value="1"/>
</dbReference>
<proteinExistence type="inferred from homology"/>
<dbReference type="SUPFAM" id="SSF53822">
    <property type="entry name" value="Periplasmic binding protein-like I"/>
    <property type="match status" value="1"/>
</dbReference>
<dbReference type="RefSeq" id="WP_110439233.1">
    <property type="nucleotide sequence ID" value="NZ_CP046393.1"/>
</dbReference>
<gene>
    <name evidence="7" type="ORF">DK869_06690</name>
</gene>
<evidence type="ECO:0000256" key="4">
    <source>
        <dbReference type="SAM" id="MobiDB-lite"/>
    </source>
</evidence>
<reference evidence="7 8" key="1">
    <citation type="submission" date="2018-05" db="EMBL/GenBank/DDBJ databases">
        <title>Reference genomes for bee gut microbiota database.</title>
        <authorList>
            <person name="Ellegaard K.M."/>
        </authorList>
    </citation>
    <scope>NUCLEOTIDE SEQUENCE [LARGE SCALE GENOMIC DNA]</scope>
    <source>
        <strain evidence="7 8">ESL0284</strain>
    </source>
</reference>
<keyword evidence="3" id="KW-0813">Transport</keyword>
<dbReference type="Gene3D" id="3.40.50.2300">
    <property type="match status" value="2"/>
</dbReference>
<dbReference type="PANTHER" id="PTHR30483">
    <property type="entry name" value="LEUCINE-SPECIFIC-BINDING PROTEIN"/>
    <property type="match status" value="1"/>
</dbReference>
<evidence type="ECO:0000259" key="6">
    <source>
        <dbReference type="Pfam" id="PF13458"/>
    </source>
</evidence>
<feature type="signal peptide" evidence="5">
    <location>
        <begin position="1"/>
        <end position="40"/>
    </location>
</feature>
<dbReference type="GO" id="GO:0006865">
    <property type="term" value="P:amino acid transport"/>
    <property type="evidence" value="ECO:0007669"/>
    <property type="project" value="UniProtKB-KW"/>
</dbReference>
<dbReference type="InterPro" id="IPR028082">
    <property type="entry name" value="Peripla_BP_I"/>
</dbReference>
<dbReference type="Pfam" id="PF13458">
    <property type="entry name" value="Peripla_BP_6"/>
    <property type="match status" value="1"/>
</dbReference>
<keyword evidence="2 5" id="KW-0732">Signal</keyword>
<evidence type="ECO:0000313" key="7">
    <source>
        <dbReference type="EMBL" id="PXZ00310.1"/>
    </source>
</evidence>
<sequence length="445" mass="47868">MIEQKKPFKQNCLELNSFMANLLKVTIPVCLLAACSSSHSDNNTPITTPTQNLQQPSKKQIGLLLPLTGRNGGLGNNMLKAARLAIDEPSALDVHDTAETGGASAAAHKAIEAGDGIILGPLTAKDTTEVAAVTGAVNIPVLSYSSNASIASSNVWIFGITQNQQIETLVKAAKNEGRMKFAAFLPDNSFGRAMADGLIKSCSDQGLMQPTIVYHAADLSDITQKLKSMSNFDERTEAAKINSQNQNLTDTTAANGPKEDGDSLQNELIPSKPEKKVETKKLKLDKPPFDALLLADTGLQLQSVINAMNEVQVSTSQVRIMGPTLWSSFAGKLGKLKGAWYVAPNPVKRQEFIRQYMARYGQTPKPLADFTYDSAALANSLRKRPGGFSIENLTRPDGFNGIDGFFALHPDGTVKRDLQIFEIQSFGGGKMISTPKDNTSGSMTH</sequence>
<evidence type="ECO:0000313" key="8">
    <source>
        <dbReference type="Proteomes" id="UP000247565"/>
    </source>
</evidence>
<organism evidence="7 8">
    <name type="scientific">Commensalibacter melissae</name>
    <dbReference type="NCBI Taxonomy" id="2070537"/>
    <lineage>
        <taxon>Bacteria</taxon>
        <taxon>Pseudomonadati</taxon>
        <taxon>Pseudomonadota</taxon>
        <taxon>Alphaproteobacteria</taxon>
        <taxon>Acetobacterales</taxon>
        <taxon>Acetobacteraceae</taxon>
    </lineage>
</organism>
<feature type="chain" id="PRO_5016456812" evidence="5">
    <location>
        <begin position="41"/>
        <end position="445"/>
    </location>
</feature>
<comment type="similarity">
    <text evidence="1">Belongs to the leucine-binding protein family.</text>
</comment>
<dbReference type="InterPro" id="IPR028081">
    <property type="entry name" value="Leu-bd"/>
</dbReference>
<evidence type="ECO:0000256" key="5">
    <source>
        <dbReference type="SAM" id="SignalP"/>
    </source>
</evidence>
<feature type="region of interest" description="Disordered" evidence="4">
    <location>
        <begin position="240"/>
        <end position="270"/>
    </location>
</feature>